<dbReference type="RefSeq" id="WP_241938042.1">
    <property type="nucleotide sequence ID" value="NZ_JALBGC010000006.1"/>
</dbReference>
<comment type="caution">
    <text evidence="6">The sequence shown here is derived from an EMBL/GenBank/DDBJ whole genome shotgun (WGS) entry which is preliminary data.</text>
</comment>
<keyword evidence="3" id="KW-0804">Transcription</keyword>
<dbReference type="GO" id="GO:0003700">
    <property type="term" value="F:DNA-binding transcription factor activity"/>
    <property type="evidence" value="ECO:0007669"/>
    <property type="project" value="InterPro"/>
</dbReference>
<protein>
    <submittedName>
        <fullName evidence="6">Helix-turn-helix domain-containing protein</fullName>
    </submittedName>
</protein>
<dbReference type="PANTHER" id="PTHR43280:SF31">
    <property type="entry name" value="TRANSCRIPTIONAL REGULATORY PROTEIN"/>
    <property type="match status" value="1"/>
</dbReference>
<dbReference type="Proteomes" id="UP001139193">
    <property type="component" value="Unassembled WGS sequence"/>
</dbReference>
<dbReference type="PROSITE" id="PS00041">
    <property type="entry name" value="HTH_ARAC_FAMILY_1"/>
    <property type="match status" value="1"/>
</dbReference>
<evidence type="ECO:0000256" key="1">
    <source>
        <dbReference type="ARBA" id="ARBA00023015"/>
    </source>
</evidence>
<proteinExistence type="predicted"/>
<dbReference type="InterPro" id="IPR018060">
    <property type="entry name" value="HTH_AraC"/>
</dbReference>
<evidence type="ECO:0000313" key="6">
    <source>
        <dbReference type="EMBL" id="MCI1189830.1"/>
    </source>
</evidence>
<reference evidence="6" key="1">
    <citation type="submission" date="2022-03" db="EMBL/GenBank/DDBJ databases">
        <title>Bacterial whole genome sequence for Hymenobacter sp. DH14.</title>
        <authorList>
            <person name="Le V."/>
        </authorList>
    </citation>
    <scope>NUCLEOTIDE SEQUENCE</scope>
    <source>
        <strain evidence="6">DH14</strain>
    </source>
</reference>
<dbReference type="SMART" id="SM00342">
    <property type="entry name" value="HTH_ARAC"/>
    <property type="match status" value="1"/>
</dbReference>
<gene>
    <name evidence="6" type="ORF">MON38_20605</name>
</gene>
<sequence>MASTLLYIRHMVCVKCILVVREQLVELGLVPLRVELGEVELRDDAATIDWPRLRQCLEAEGFEILDQLSPQQRLVAQIKEIIAHLLATEPAALRSGHFSRQLSERLQRRFAYLSDVFSATEGLSLEHYVIRQRVEAARCLLRESTLPVGRVARELGYSNLGHLSRQFQRETGTSPSEYRREQLTGVQDAATPAK</sequence>
<evidence type="ECO:0000256" key="4">
    <source>
        <dbReference type="SAM" id="MobiDB-lite"/>
    </source>
</evidence>
<evidence type="ECO:0000256" key="3">
    <source>
        <dbReference type="ARBA" id="ARBA00023163"/>
    </source>
</evidence>
<dbReference type="Gene3D" id="1.10.10.60">
    <property type="entry name" value="Homeodomain-like"/>
    <property type="match status" value="1"/>
</dbReference>
<dbReference type="PANTHER" id="PTHR43280">
    <property type="entry name" value="ARAC-FAMILY TRANSCRIPTIONAL REGULATOR"/>
    <property type="match status" value="1"/>
</dbReference>
<organism evidence="6 7">
    <name type="scientific">Hymenobacter cyanobacteriorum</name>
    <dbReference type="NCBI Taxonomy" id="2926463"/>
    <lineage>
        <taxon>Bacteria</taxon>
        <taxon>Pseudomonadati</taxon>
        <taxon>Bacteroidota</taxon>
        <taxon>Cytophagia</taxon>
        <taxon>Cytophagales</taxon>
        <taxon>Hymenobacteraceae</taxon>
        <taxon>Hymenobacter</taxon>
    </lineage>
</organism>
<dbReference type="InterPro" id="IPR009057">
    <property type="entry name" value="Homeodomain-like_sf"/>
</dbReference>
<evidence type="ECO:0000259" key="5">
    <source>
        <dbReference type="PROSITE" id="PS01124"/>
    </source>
</evidence>
<dbReference type="GO" id="GO:0043565">
    <property type="term" value="F:sequence-specific DNA binding"/>
    <property type="evidence" value="ECO:0007669"/>
    <property type="project" value="InterPro"/>
</dbReference>
<evidence type="ECO:0000256" key="2">
    <source>
        <dbReference type="ARBA" id="ARBA00023125"/>
    </source>
</evidence>
<name>A0A9X1VMK1_9BACT</name>
<accession>A0A9X1VMK1</accession>
<dbReference type="InterPro" id="IPR018062">
    <property type="entry name" value="HTH_AraC-typ_CS"/>
</dbReference>
<evidence type="ECO:0000313" key="7">
    <source>
        <dbReference type="Proteomes" id="UP001139193"/>
    </source>
</evidence>
<feature type="domain" description="HTH araC/xylS-type" evidence="5">
    <location>
        <begin position="112"/>
        <end position="181"/>
    </location>
</feature>
<keyword evidence="7" id="KW-1185">Reference proteome</keyword>
<dbReference type="EMBL" id="JALBGC010000006">
    <property type="protein sequence ID" value="MCI1189830.1"/>
    <property type="molecule type" value="Genomic_DNA"/>
</dbReference>
<feature type="region of interest" description="Disordered" evidence="4">
    <location>
        <begin position="168"/>
        <end position="194"/>
    </location>
</feature>
<dbReference type="Pfam" id="PF12833">
    <property type="entry name" value="HTH_18"/>
    <property type="match status" value="1"/>
</dbReference>
<dbReference type="SUPFAM" id="SSF46689">
    <property type="entry name" value="Homeodomain-like"/>
    <property type="match status" value="1"/>
</dbReference>
<dbReference type="AlphaFoldDB" id="A0A9X1VMK1"/>
<dbReference type="PROSITE" id="PS01124">
    <property type="entry name" value="HTH_ARAC_FAMILY_2"/>
    <property type="match status" value="1"/>
</dbReference>
<keyword evidence="2" id="KW-0238">DNA-binding</keyword>
<keyword evidence="1" id="KW-0805">Transcription regulation</keyword>